<keyword evidence="8" id="KW-0677">Repeat</keyword>
<evidence type="ECO:0000256" key="1">
    <source>
        <dbReference type="ARBA" id="ARBA00001960"/>
    </source>
</evidence>
<dbReference type="PANTHER" id="PTHR11709">
    <property type="entry name" value="MULTI-COPPER OXIDASE"/>
    <property type="match status" value="1"/>
</dbReference>
<evidence type="ECO:0000256" key="4">
    <source>
        <dbReference type="ARBA" id="ARBA00011233"/>
    </source>
</evidence>
<keyword evidence="7 12" id="KW-0479">Metal-binding</keyword>
<feature type="transmembrane region" description="Helical" evidence="14">
    <location>
        <begin position="389"/>
        <end position="410"/>
    </location>
</feature>
<dbReference type="SUPFAM" id="SSF49503">
    <property type="entry name" value="Cupredoxins"/>
    <property type="match status" value="3"/>
</dbReference>
<evidence type="ECO:0000256" key="11">
    <source>
        <dbReference type="ARBA" id="ARBA00049340"/>
    </source>
</evidence>
<feature type="binding site" description="type 1 copper site" evidence="12">
    <location>
        <position position="680"/>
    </location>
    <ligand>
        <name>Cu cation</name>
        <dbReference type="ChEBI" id="CHEBI:23378"/>
        <label>1</label>
    </ligand>
</feature>
<dbReference type="EC" id="1.7.2.1" evidence="5"/>
<evidence type="ECO:0000256" key="6">
    <source>
        <dbReference type="ARBA" id="ARBA00017290"/>
    </source>
</evidence>
<keyword evidence="14" id="KW-1133">Transmembrane helix</keyword>
<sequence>MSSPATPEPQAPTTKPPSKPGKSHRMSWHRKAGMPVRWWFAAIIVAALVHPFITDGRWLLVHLFTLGAVTNSILIWGRHFTEKLLKIDVPDGNRHIQLANIYLLNVGVGVTIIGKLGDWWPVTTAGAAVVGVAVAWHAISLGRDLVAKRDRPFAISVAYYVASACLLPIGAALGAILASPKGEALHDDLLLAHEAINLIGFLGLAACGTLITMFPALWRTQMSPHSRPKLALAVQLIGIATTTIGALTSFNWFASVGLGIITIGWVIAAIPWAHNVMTVAKDPRDRLSYPALSVAAAVVWLIGTLTVATVKALDGSFVISSLTLPLVIGFGAQLLIGMMSQLLPATIGGGAGPVSAGMKELDRAGAFRWSIINIGLALWLMPLPSWTKVAVSAMVSLALVSYLPLVGRAAKAQIGALKESQKARANNEATPKPVELHATARRLGAQTTAALAVLGLVVTIGVALSGSGGTGSIETTGDIAPTGETVEVTVTANDMTYTPNIIETNPGDRLVITMVNADSQVHDLRLATGEDTGRVAPGNSATIEVPVVPGDIDGWCTIAGHRQMGMTLTVNTGSTDHSHHTGRGNHADHATPGALGNVGEQPGPDSPTINPILAPAEDTTVHHVTLRASEFTGYAAPGVEQQHWVFNGKPLGPTLRGKVGDEFVVTLINDGTMSHSIDFHAGIVSPDEPMRDIAPGEKLEYRFRADRAGIWMYHCATMPMSMHIAAGMHGAVIIDPPNLAEVDHEVLLVQSESYWGEAGPDADKVMAEDPDIYKFNGYPDQYLTHPIRIRAGETVRFWVLAAGPNKGTSFHIVGTQFHRVYKEGTLLLDDGVGGAQALDLGAAQGGYVEAEFPEPGTYRFVDHQMVHAEMGARGNIVVN</sequence>
<name>A0AB37GBX7_CORAY</name>
<feature type="transmembrane region" description="Helical" evidence="14">
    <location>
        <begin position="449"/>
        <end position="466"/>
    </location>
</feature>
<dbReference type="Proteomes" id="UP000595198">
    <property type="component" value="Chromosome"/>
</dbReference>
<evidence type="ECO:0000313" key="20">
    <source>
        <dbReference type="Proteomes" id="UP000595198"/>
    </source>
</evidence>
<feature type="transmembrane region" description="Helical" evidence="14">
    <location>
        <begin position="289"/>
        <end position="310"/>
    </location>
</feature>
<feature type="region of interest" description="Disordered" evidence="13">
    <location>
        <begin position="1"/>
        <end position="26"/>
    </location>
</feature>
<evidence type="ECO:0000313" key="19">
    <source>
        <dbReference type="Proteomes" id="UP000594774"/>
    </source>
</evidence>
<feature type="binding site" description="type 1 copper site" evidence="12">
    <location>
        <position position="863"/>
    </location>
    <ligand>
        <name>Cu cation</name>
        <dbReference type="ChEBI" id="CHEBI:23378"/>
        <label>1</label>
    </ligand>
</feature>
<keyword evidence="14" id="KW-0812">Transmembrane</keyword>
<feature type="transmembrane region" description="Helical" evidence="14">
    <location>
        <begin position="122"/>
        <end position="141"/>
    </location>
</feature>
<evidence type="ECO:0000256" key="12">
    <source>
        <dbReference type="PIRSR" id="PIRSR601287-1"/>
    </source>
</evidence>
<dbReference type="Pfam" id="PF07732">
    <property type="entry name" value="Cu-oxidase_3"/>
    <property type="match status" value="1"/>
</dbReference>
<feature type="binding site" description="type 1 copper site" evidence="12">
    <location>
        <position position="728"/>
    </location>
    <ligand>
        <name>Cu cation</name>
        <dbReference type="ChEBI" id="CHEBI:23378"/>
        <label>1</label>
    </ligand>
</feature>
<feature type="region of interest" description="Disordered" evidence="13">
    <location>
        <begin position="573"/>
        <end position="607"/>
    </location>
</feature>
<feature type="domain" description="EfeO-type cupredoxin-like" evidence="16">
    <location>
        <begin position="484"/>
        <end position="560"/>
    </location>
</feature>
<evidence type="ECO:0000256" key="10">
    <source>
        <dbReference type="ARBA" id="ARBA00023008"/>
    </source>
</evidence>
<feature type="binding site" description="type 1 copper site" evidence="12">
    <location>
        <position position="715"/>
    </location>
    <ligand>
        <name>Cu cation</name>
        <dbReference type="ChEBI" id="CHEBI:23378"/>
        <label>1</label>
    </ligand>
</feature>
<feature type="domain" description="Plastocyanin-like" evidence="15">
    <location>
        <begin position="637"/>
        <end position="738"/>
    </location>
</feature>
<evidence type="ECO:0000259" key="15">
    <source>
        <dbReference type="Pfam" id="PF07732"/>
    </source>
</evidence>
<organism evidence="17 19">
    <name type="scientific">Corynebacterium amycolatum</name>
    <dbReference type="NCBI Taxonomy" id="43765"/>
    <lineage>
        <taxon>Bacteria</taxon>
        <taxon>Bacillati</taxon>
        <taxon>Actinomycetota</taxon>
        <taxon>Actinomycetes</taxon>
        <taxon>Mycobacteriales</taxon>
        <taxon>Corynebacteriaceae</taxon>
        <taxon>Corynebacterium</taxon>
    </lineage>
</organism>
<feature type="transmembrane region" description="Helical" evidence="14">
    <location>
        <begin position="36"/>
        <end position="53"/>
    </location>
</feature>
<evidence type="ECO:0000256" key="13">
    <source>
        <dbReference type="SAM" id="MobiDB-lite"/>
    </source>
</evidence>
<dbReference type="InterPro" id="IPR045087">
    <property type="entry name" value="Cu-oxidase_fam"/>
</dbReference>
<dbReference type="EMBL" id="CP065628">
    <property type="protein sequence ID" value="QPR31426.1"/>
    <property type="molecule type" value="Genomic_DNA"/>
</dbReference>
<dbReference type="PANTHER" id="PTHR11709:SF394">
    <property type="entry name" value="FI03373P-RELATED"/>
    <property type="match status" value="1"/>
</dbReference>
<keyword evidence="20" id="KW-1185">Reference proteome</keyword>
<accession>A0AB37GBX7</accession>
<reference evidence="19 20" key="1">
    <citation type="submission" date="2020-12" db="EMBL/GenBank/DDBJ databases">
        <title>FDA dAtabase for Regulatory Grade micrObial Sequences (FDA-ARGOS): Supporting development and validation of Infectious Disease Dx tests.</title>
        <authorList>
            <person name="Sproer C."/>
            <person name="Gronow S."/>
            <person name="Severitt S."/>
            <person name="Schroder I."/>
            <person name="Tallon L."/>
            <person name="Sadzewicz L."/>
            <person name="Zhao X."/>
            <person name="Boylan J."/>
            <person name="Ott S."/>
            <person name="Bowen H."/>
            <person name="Vavikolanu K."/>
            <person name="Mehta A."/>
            <person name="Aluvathingal J."/>
            <person name="Nadendla S."/>
            <person name="Lowell S."/>
            <person name="Myers T."/>
            <person name="Yan Y."/>
            <person name="Sichtig H."/>
        </authorList>
    </citation>
    <scope>NUCLEOTIDE SEQUENCE [LARGE SCALE GENOMIC DNA]</scope>
    <source>
        <strain evidence="17 19">FDAARGOS_938</strain>
        <strain evidence="18 20">FDAARGOS_991</strain>
    </source>
</reference>
<evidence type="ECO:0000256" key="5">
    <source>
        <dbReference type="ARBA" id="ARBA00011882"/>
    </source>
</evidence>
<gene>
    <name evidence="17" type="ORF">I6G95_02945</name>
    <name evidence="18" type="ORF">I6H48_03525</name>
</gene>
<dbReference type="Proteomes" id="UP000594774">
    <property type="component" value="Chromosome"/>
</dbReference>
<feature type="compositionally biased region" description="Pro residues" evidence="13">
    <location>
        <begin position="1"/>
        <end position="19"/>
    </location>
</feature>
<comment type="catalytic activity">
    <reaction evidence="11">
        <text>nitric oxide + Fe(III)-[cytochrome c] + H2O = Fe(II)-[cytochrome c] + nitrite + 2 H(+)</text>
        <dbReference type="Rhea" id="RHEA:15233"/>
        <dbReference type="Rhea" id="RHEA-COMP:10350"/>
        <dbReference type="Rhea" id="RHEA-COMP:14399"/>
        <dbReference type="ChEBI" id="CHEBI:15377"/>
        <dbReference type="ChEBI" id="CHEBI:15378"/>
        <dbReference type="ChEBI" id="CHEBI:16301"/>
        <dbReference type="ChEBI" id="CHEBI:16480"/>
        <dbReference type="ChEBI" id="CHEBI:29033"/>
        <dbReference type="ChEBI" id="CHEBI:29034"/>
        <dbReference type="EC" id="1.7.2.1"/>
    </reaction>
</comment>
<comment type="cofactor">
    <cofactor evidence="1 12">
        <name>Cu(+)</name>
        <dbReference type="ChEBI" id="CHEBI:49552"/>
    </cofactor>
</comment>
<feature type="transmembrane region" description="Helical" evidence="14">
    <location>
        <begin position="98"/>
        <end position="116"/>
    </location>
</feature>
<dbReference type="EMBL" id="CP066023">
    <property type="protein sequence ID" value="QQB83304.1"/>
    <property type="molecule type" value="Genomic_DNA"/>
</dbReference>
<feature type="binding site" description="type 1 copper site" evidence="12">
    <location>
        <position position="675"/>
    </location>
    <ligand>
        <name>Cu cation</name>
        <dbReference type="ChEBI" id="CHEBI:23378"/>
        <label>1</label>
    </ligand>
</feature>
<feature type="transmembrane region" description="Helical" evidence="14">
    <location>
        <begin position="366"/>
        <end position="383"/>
    </location>
</feature>
<dbReference type="CDD" id="cd04208">
    <property type="entry name" value="CuRO_2_CuNIR"/>
    <property type="match status" value="1"/>
</dbReference>
<feature type="transmembrane region" description="Helical" evidence="14">
    <location>
        <begin position="230"/>
        <end position="250"/>
    </location>
</feature>
<evidence type="ECO:0000256" key="7">
    <source>
        <dbReference type="ARBA" id="ARBA00022723"/>
    </source>
</evidence>
<comment type="subunit">
    <text evidence="4">Homotrimer.</text>
</comment>
<dbReference type="InterPro" id="IPR011707">
    <property type="entry name" value="Cu-oxidase-like_N"/>
</dbReference>
<evidence type="ECO:0000256" key="2">
    <source>
        <dbReference type="ARBA" id="ARBA00001973"/>
    </source>
</evidence>
<evidence type="ECO:0000256" key="9">
    <source>
        <dbReference type="ARBA" id="ARBA00023002"/>
    </source>
</evidence>
<comment type="cofactor">
    <cofactor evidence="2 12">
        <name>Cu(2+)</name>
        <dbReference type="ChEBI" id="CHEBI:29036"/>
    </cofactor>
</comment>
<keyword evidence="14" id="KW-0472">Membrane</keyword>
<keyword evidence="9" id="KW-0560">Oxidoreductase</keyword>
<evidence type="ECO:0000313" key="18">
    <source>
        <dbReference type="EMBL" id="QQB83304.1"/>
    </source>
</evidence>
<comment type="similarity">
    <text evidence="3">Belongs to the multicopper oxidase family.</text>
</comment>
<feature type="transmembrane region" description="Helical" evidence="14">
    <location>
        <begin position="198"/>
        <end position="218"/>
    </location>
</feature>
<feature type="transmembrane region" description="Helical" evidence="14">
    <location>
        <begin position="153"/>
        <end position="178"/>
    </location>
</feature>
<feature type="transmembrane region" description="Helical" evidence="14">
    <location>
        <begin position="256"/>
        <end position="277"/>
    </location>
</feature>
<evidence type="ECO:0000259" key="16">
    <source>
        <dbReference type="Pfam" id="PF13473"/>
    </source>
</evidence>
<evidence type="ECO:0000313" key="17">
    <source>
        <dbReference type="EMBL" id="QPR31426.1"/>
    </source>
</evidence>
<proteinExistence type="inferred from homology"/>
<evidence type="ECO:0000256" key="14">
    <source>
        <dbReference type="SAM" id="Phobius"/>
    </source>
</evidence>
<feature type="transmembrane region" description="Helical" evidence="14">
    <location>
        <begin position="59"/>
        <end position="77"/>
    </location>
</feature>
<dbReference type="InterPro" id="IPR028096">
    <property type="entry name" value="EfeO_Cupredoxin"/>
</dbReference>
<keyword evidence="10 12" id="KW-0186">Copper</keyword>
<dbReference type="InterPro" id="IPR008972">
    <property type="entry name" value="Cupredoxin"/>
</dbReference>
<feature type="binding site" description="type 1 copper site" evidence="12">
    <location>
        <position position="714"/>
    </location>
    <ligand>
        <name>Cu cation</name>
        <dbReference type="ChEBI" id="CHEBI:23378"/>
        <label>1</label>
    </ligand>
</feature>
<dbReference type="CDD" id="cd11020">
    <property type="entry name" value="CuRO_1_CuNIR"/>
    <property type="match status" value="1"/>
</dbReference>
<dbReference type="GO" id="GO:0050421">
    <property type="term" value="F:nitrite reductase (NO-forming) activity"/>
    <property type="evidence" value="ECO:0007669"/>
    <property type="project" value="UniProtKB-EC"/>
</dbReference>
<dbReference type="InterPro" id="IPR001287">
    <property type="entry name" value="NO2-reductase_Cu"/>
</dbReference>
<evidence type="ECO:0000256" key="3">
    <source>
        <dbReference type="ARBA" id="ARBA00010609"/>
    </source>
</evidence>
<protein>
    <recommendedName>
        <fullName evidence="6">Copper-containing nitrite reductase</fullName>
        <ecNumber evidence="5">1.7.2.1</ecNumber>
    </recommendedName>
</protein>
<feature type="binding site" description="type 1 copper site" evidence="12">
    <location>
        <position position="723"/>
    </location>
    <ligand>
        <name>Cu cation</name>
        <dbReference type="ChEBI" id="CHEBI:23378"/>
        <label>1</label>
    </ligand>
</feature>
<dbReference type="Gene3D" id="2.60.40.420">
    <property type="entry name" value="Cupredoxins - blue copper proteins"/>
    <property type="match status" value="3"/>
</dbReference>
<dbReference type="PRINTS" id="PR00695">
    <property type="entry name" value="CUNO2RDTASE"/>
</dbReference>
<evidence type="ECO:0000256" key="8">
    <source>
        <dbReference type="ARBA" id="ARBA00022737"/>
    </source>
</evidence>
<dbReference type="Pfam" id="PF13473">
    <property type="entry name" value="Cupredoxin_1"/>
    <property type="match status" value="1"/>
</dbReference>
<dbReference type="AlphaFoldDB" id="A0AB37GBX7"/>
<dbReference type="GO" id="GO:0005507">
    <property type="term" value="F:copper ion binding"/>
    <property type="evidence" value="ECO:0007669"/>
    <property type="project" value="InterPro"/>
</dbReference>